<comment type="caution">
    <text evidence="1">The sequence shown here is derived from an EMBL/GenBank/DDBJ whole genome shotgun (WGS) entry which is preliminary data.</text>
</comment>
<dbReference type="EMBL" id="QGNW01000728">
    <property type="protein sequence ID" value="RVW63923.1"/>
    <property type="molecule type" value="Genomic_DNA"/>
</dbReference>
<dbReference type="PANTHER" id="PTHR33240">
    <property type="entry name" value="OS08G0508500 PROTEIN"/>
    <property type="match status" value="1"/>
</dbReference>
<sequence length="156" mass="17239">MGGPLTKYTTLNERSKGYFVLPSVQEQVISIQPGLPPGGTHPIDGVITFPPIDHNRVLQPHEDAPDSDFRDQRLRRFNKASTTSLGDVVLLVQVGPIVHNVQFSVVEDLFPFNTIMGCTWLHGIKVIMSTYHQMVAREVGSTSDGEPPMEPTGEME</sequence>
<dbReference type="AlphaFoldDB" id="A0A438FVD7"/>
<reference evidence="1 2" key="1">
    <citation type="journal article" date="2018" name="PLoS Genet.">
        <title>Population sequencing reveals clonal diversity and ancestral inbreeding in the grapevine cultivar Chardonnay.</title>
        <authorList>
            <person name="Roach M.J."/>
            <person name="Johnson D.L."/>
            <person name="Bohlmann J."/>
            <person name="van Vuuren H.J."/>
            <person name="Jones S.J."/>
            <person name="Pretorius I.S."/>
            <person name="Schmidt S.A."/>
            <person name="Borneman A.R."/>
        </authorList>
    </citation>
    <scope>NUCLEOTIDE SEQUENCE [LARGE SCALE GENOMIC DNA]</scope>
    <source>
        <strain evidence="2">cv. Chardonnay</strain>
        <tissue evidence="1">Leaf</tissue>
    </source>
</reference>
<protein>
    <submittedName>
        <fullName evidence="1">Uncharacterized protein</fullName>
    </submittedName>
</protein>
<evidence type="ECO:0000313" key="2">
    <source>
        <dbReference type="Proteomes" id="UP000288805"/>
    </source>
</evidence>
<dbReference type="Proteomes" id="UP000288805">
    <property type="component" value="Unassembled WGS sequence"/>
</dbReference>
<name>A0A438FVD7_VITVI</name>
<dbReference type="PANTHER" id="PTHR33240:SF8">
    <property type="entry name" value="OS03G0439900 PROTEIN"/>
    <property type="match status" value="1"/>
</dbReference>
<evidence type="ECO:0000313" key="1">
    <source>
        <dbReference type="EMBL" id="RVW63923.1"/>
    </source>
</evidence>
<proteinExistence type="predicted"/>
<organism evidence="1 2">
    <name type="scientific">Vitis vinifera</name>
    <name type="common">Grape</name>
    <dbReference type="NCBI Taxonomy" id="29760"/>
    <lineage>
        <taxon>Eukaryota</taxon>
        <taxon>Viridiplantae</taxon>
        <taxon>Streptophyta</taxon>
        <taxon>Embryophyta</taxon>
        <taxon>Tracheophyta</taxon>
        <taxon>Spermatophyta</taxon>
        <taxon>Magnoliopsida</taxon>
        <taxon>eudicotyledons</taxon>
        <taxon>Gunneridae</taxon>
        <taxon>Pentapetalae</taxon>
        <taxon>rosids</taxon>
        <taxon>Vitales</taxon>
        <taxon>Vitaceae</taxon>
        <taxon>Viteae</taxon>
        <taxon>Vitis</taxon>
    </lineage>
</organism>
<gene>
    <name evidence="1" type="ORF">CK203_056783</name>
</gene>
<accession>A0A438FVD7</accession>